<dbReference type="InterPro" id="IPR021927">
    <property type="entry name" value="DUF3540"/>
</dbReference>
<dbReference type="EMBL" id="SUMF01000070">
    <property type="protein sequence ID" value="TJZ62492.1"/>
    <property type="molecule type" value="Genomic_DNA"/>
</dbReference>
<sequence>MMRLEDPPITHAIAAPQWSDARIAVALDDGRFLLHDGRIAQQAASCLVQPQAGDRALVAGCGDDSFVVHLLARGDDEAVLAVPGATGVSLNQARIALNASEQVSVRALADIHLNAATGALNLNARNLFTSVADTLIEQTRHRITRAEHYLLTARALLRMHGKQTLVTADKDVKVDADRISVG</sequence>
<comment type="caution">
    <text evidence="1">The sequence shown here is derived from an EMBL/GenBank/DDBJ whole genome shotgun (WGS) entry which is preliminary data.</text>
</comment>
<dbReference type="OrthoDB" id="6119047at2"/>
<organism evidence="1 2">
    <name type="scientific">Chitiniphilus eburneus</name>
    <dbReference type="NCBI Taxonomy" id="2571148"/>
    <lineage>
        <taxon>Bacteria</taxon>
        <taxon>Pseudomonadati</taxon>
        <taxon>Pseudomonadota</taxon>
        <taxon>Betaproteobacteria</taxon>
        <taxon>Neisseriales</taxon>
        <taxon>Chitinibacteraceae</taxon>
        <taxon>Chitiniphilus</taxon>
    </lineage>
</organism>
<evidence type="ECO:0000313" key="1">
    <source>
        <dbReference type="EMBL" id="TJZ62492.1"/>
    </source>
</evidence>
<dbReference type="RefSeq" id="WP_136775176.1">
    <property type="nucleotide sequence ID" value="NZ_CP156074.1"/>
</dbReference>
<name>A0A4U0P6X5_9NEIS</name>
<gene>
    <name evidence="1" type="ORF">FAZ21_19930</name>
</gene>
<keyword evidence="2" id="KW-1185">Reference proteome</keyword>
<accession>A0A4U0P6X5</accession>
<dbReference type="AlphaFoldDB" id="A0A4U0P6X5"/>
<evidence type="ECO:0000313" key="2">
    <source>
        <dbReference type="Proteomes" id="UP000310016"/>
    </source>
</evidence>
<dbReference type="Pfam" id="PF12059">
    <property type="entry name" value="DUF3540"/>
    <property type="match status" value="2"/>
</dbReference>
<dbReference type="Proteomes" id="UP000310016">
    <property type="component" value="Unassembled WGS sequence"/>
</dbReference>
<protein>
    <submittedName>
        <fullName evidence="1">DUF3540 domain-containing protein</fullName>
    </submittedName>
</protein>
<proteinExistence type="predicted"/>
<reference evidence="1 2" key="1">
    <citation type="submission" date="2019-04" db="EMBL/GenBank/DDBJ databases">
        <title>Chitiniphilus eburnea sp. nov., a novel chitinolytic bacterium isolated from aquaculture sludge.</title>
        <authorList>
            <person name="Sheng M."/>
        </authorList>
    </citation>
    <scope>NUCLEOTIDE SEQUENCE [LARGE SCALE GENOMIC DNA]</scope>
    <source>
        <strain evidence="1 2">HX-2-15</strain>
    </source>
</reference>